<dbReference type="KEGG" id="eke:EK0264_11755"/>
<dbReference type="RefSeq" id="WP_159545827.1">
    <property type="nucleotide sequence ID" value="NZ_CP047156.1"/>
</dbReference>
<name>A0A7L4YPS4_9ACTN</name>
<dbReference type="AlphaFoldDB" id="A0A7L4YPS4"/>
<organism evidence="2 3">
    <name type="scientific">Epidermidibacterium keratini</name>
    <dbReference type="NCBI Taxonomy" id="1891644"/>
    <lineage>
        <taxon>Bacteria</taxon>
        <taxon>Bacillati</taxon>
        <taxon>Actinomycetota</taxon>
        <taxon>Actinomycetes</taxon>
        <taxon>Sporichthyales</taxon>
        <taxon>Sporichthyaceae</taxon>
        <taxon>Epidermidibacterium</taxon>
    </lineage>
</organism>
<proteinExistence type="predicted"/>
<protein>
    <submittedName>
        <fullName evidence="2">Uncharacterized protein</fullName>
    </submittedName>
</protein>
<accession>A0A7L4YPS4</accession>
<dbReference type="EMBL" id="CP047156">
    <property type="protein sequence ID" value="QHC00894.1"/>
    <property type="molecule type" value="Genomic_DNA"/>
</dbReference>
<evidence type="ECO:0000256" key="1">
    <source>
        <dbReference type="SAM" id="MobiDB-lite"/>
    </source>
</evidence>
<dbReference type="InParanoid" id="A0A7L4YPS4"/>
<dbReference type="Proteomes" id="UP000463857">
    <property type="component" value="Chromosome"/>
</dbReference>
<dbReference type="OrthoDB" id="157052at2"/>
<dbReference type="NCBIfam" id="NF047719">
    <property type="entry name" value="SCO6745_fam_HTH"/>
    <property type="match status" value="1"/>
</dbReference>
<gene>
    <name evidence="2" type="ORF">EK0264_11755</name>
</gene>
<evidence type="ECO:0000313" key="2">
    <source>
        <dbReference type="EMBL" id="QHC00894.1"/>
    </source>
</evidence>
<sequence>MSEFRHSERERGYARLAYQTFEPLHLIAYFAPAVRETSKSMGLSFAPSYFGFRGAPLGNTNAAVVTAAFYNWNPSVVEEGWGTALEKYDVADLIAAREDIADKTLSELLGEDAQSDALVRLVDQLNALLQKGKRAGRPLGAANLALPVSDKPHVALWQAMTTFREWRGDGHVNALDVNGLEPVEALVFHEATHPDPKVKASRMGRAQTQKSRRWSDEEWMGAAESLRDRGLVEIDGDNQKLTAAGADLYKKIEDETDDAAASIFVGVTDADEIFAAARPFVKKVIDSGFLPGAPAK</sequence>
<evidence type="ECO:0000313" key="3">
    <source>
        <dbReference type="Proteomes" id="UP000463857"/>
    </source>
</evidence>
<keyword evidence="3" id="KW-1185">Reference proteome</keyword>
<dbReference type="Pfam" id="PF21863">
    <property type="entry name" value="HTH_67"/>
    <property type="match status" value="1"/>
</dbReference>
<reference evidence="2 3" key="1">
    <citation type="journal article" date="2018" name="Int. J. Syst. Evol. Microbiol.">
        <title>Epidermidibacterium keratini gen. nov., sp. nov., a member of the family Sporichthyaceae, isolated from keratin epidermis.</title>
        <authorList>
            <person name="Lee D.G."/>
            <person name="Trujillo M.E."/>
            <person name="Kang S."/>
            <person name="Nam J.J."/>
            <person name="Kim Y.J."/>
        </authorList>
    </citation>
    <scope>NUCLEOTIDE SEQUENCE [LARGE SCALE GENOMIC DNA]</scope>
    <source>
        <strain evidence="2 3">EPI-7</strain>
    </source>
</reference>
<dbReference type="InterPro" id="IPR054058">
    <property type="entry name" value="HTH_67"/>
</dbReference>
<feature type="region of interest" description="Disordered" evidence="1">
    <location>
        <begin position="196"/>
        <end position="215"/>
    </location>
</feature>